<feature type="compositionally biased region" description="Basic and acidic residues" evidence="2">
    <location>
        <begin position="305"/>
        <end position="323"/>
    </location>
</feature>
<feature type="region of interest" description="Disordered" evidence="2">
    <location>
        <begin position="229"/>
        <end position="249"/>
    </location>
</feature>
<dbReference type="CDD" id="cd15886">
    <property type="entry name" value="SNARE_SEC9N"/>
    <property type="match status" value="1"/>
</dbReference>
<dbReference type="PROSITE" id="PS50192">
    <property type="entry name" value="T_SNARE"/>
    <property type="match status" value="1"/>
</dbReference>
<dbReference type="GO" id="GO:0006887">
    <property type="term" value="P:exocytosis"/>
    <property type="evidence" value="ECO:0007669"/>
    <property type="project" value="TreeGrafter"/>
</dbReference>
<sequence>MPLFKKEKNLIPPVESAAPRSSSPGRASSTLSNSSLPSYRSSASTYVASRDGDPYATSRYNAASSGPPAQSYEDEGVDYTDKYRRGQSVGDIYSRGNASSQQDRNELFSGYNPQKSGSGRFFDGPGTGKDPAPGEENDDDVEGIKQQTKFVKQESVNSTRNALMMARQAEETARGTLGRLGDQSERLANTEMHIDLAKSHGQRAEDKTDELKKLNRSIFRPAITFNKDAKRRAQEAKIQGRYEDERSEREKAMMDIRETQNRLGQAATYGRGRDDENLMSNGPPGGLDEEGIDGGVGGRGSGRFRKSEQERNRIREGNSRYRFEATASDDELEDELDENLDEISDVTKRLKALGSAMGQELDTQNRRIDNITSKTDGMDMRLANLTRRQKKIN</sequence>
<dbReference type="EMBL" id="JAACJN010000006">
    <property type="protein sequence ID" value="KAF5392356.1"/>
    <property type="molecule type" value="Genomic_DNA"/>
</dbReference>
<protein>
    <recommendedName>
        <fullName evidence="3">t-SNARE coiled-coil homology domain-containing protein</fullName>
    </recommendedName>
</protein>
<dbReference type="Proteomes" id="UP000518752">
    <property type="component" value="Unassembled WGS sequence"/>
</dbReference>
<dbReference type="GO" id="GO:0005484">
    <property type="term" value="F:SNAP receptor activity"/>
    <property type="evidence" value="ECO:0007669"/>
    <property type="project" value="TreeGrafter"/>
</dbReference>
<feature type="region of interest" description="Disordered" evidence="2">
    <location>
        <begin position="1"/>
        <end position="140"/>
    </location>
</feature>
<feature type="domain" description="T-SNARE coiled-coil homology" evidence="3">
    <location>
        <begin position="330"/>
        <end position="392"/>
    </location>
</feature>
<dbReference type="InterPro" id="IPR000727">
    <property type="entry name" value="T_SNARE_dom"/>
</dbReference>
<name>A0A8H5HZG2_9AGAR</name>
<organism evidence="4 5">
    <name type="scientific">Collybiopsis confluens</name>
    <dbReference type="NCBI Taxonomy" id="2823264"/>
    <lineage>
        <taxon>Eukaryota</taxon>
        <taxon>Fungi</taxon>
        <taxon>Dikarya</taxon>
        <taxon>Basidiomycota</taxon>
        <taxon>Agaricomycotina</taxon>
        <taxon>Agaricomycetes</taxon>
        <taxon>Agaricomycetidae</taxon>
        <taxon>Agaricales</taxon>
        <taxon>Marasmiineae</taxon>
        <taxon>Omphalotaceae</taxon>
        <taxon>Collybiopsis</taxon>
    </lineage>
</organism>
<evidence type="ECO:0000259" key="3">
    <source>
        <dbReference type="PROSITE" id="PS50192"/>
    </source>
</evidence>
<dbReference type="PANTHER" id="PTHR19305:SF9">
    <property type="entry name" value="SYNAPTOSOMAL-ASSOCIATED PROTEIN 29"/>
    <property type="match status" value="1"/>
</dbReference>
<proteinExistence type="inferred from homology"/>
<keyword evidence="5" id="KW-1185">Reference proteome</keyword>
<accession>A0A8H5HZG2</accession>
<dbReference type="SMART" id="SM00397">
    <property type="entry name" value="t_SNARE"/>
    <property type="match status" value="2"/>
</dbReference>
<dbReference type="PANTHER" id="PTHR19305">
    <property type="entry name" value="SYNAPTOSOMAL ASSOCIATED PROTEIN"/>
    <property type="match status" value="1"/>
</dbReference>
<dbReference type="AlphaFoldDB" id="A0A8H5HZG2"/>
<reference evidence="4 5" key="1">
    <citation type="journal article" date="2020" name="ISME J.">
        <title>Uncovering the hidden diversity of litter-decomposition mechanisms in mushroom-forming fungi.</title>
        <authorList>
            <person name="Floudas D."/>
            <person name="Bentzer J."/>
            <person name="Ahren D."/>
            <person name="Johansson T."/>
            <person name="Persson P."/>
            <person name="Tunlid A."/>
        </authorList>
    </citation>
    <scope>NUCLEOTIDE SEQUENCE [LARGE SCALE GENOMIC DNA]</scope>
    <source>
        <strain evidence="4 5">CBS 406.79</strain>
    </source>
</reference>
<dbReference type="GO" id="GO:0005886">
    <property type="term" value="C:plasma membrane"/>
    <property type="evidence" value="ECO:0007669"/>
    <property type="project" value="TreeGrafter"/>
</dbReference>
<evidence type="ECO:0000256" key="1">
    <source>
        <dbReference type="ARBA" id="ARBA00009480"/>
    </source>
</evidence>
<feature type="compositionally biased region" description="Polar residues" evidence="2">
    <location>
        <begin position="58"/>
        <end position="68"/>
    </location>
</feature>
<dbReference type="GO" id="GO:0019905">
    <property type="term" value="F:syntaxin binding"/>
    <property type="evidence" value="ECO:0007669"/>
    <property type="project" value="TreeGrafter"/>
</dbReference>
<feature type="region of interest" description="Disordered" evidence="2">
    <location>
        <begin position="271"/>
        <end position="335"/>
    </location>
</feature>
<dbReference type="GO" id="GO:0031201">
    <property type="term" value="C:SNARE complex"/>
    <property type="evidence" value="ECO:0007669"/>
    <property type="project" value="TreeGrafter"/>
</dbReference>
<evidence type="ECO:0000313" key="4">
    <source>
        <dbReference type="EMBL" id="KAF5392356.1"/>
    </source>
</evidence>
<dbReference type="SUPFAM" id="SSF58038">
    <property type="entry name" value="SNARE fusion complex"/>
    <property type="match status" value="2"/>
</dbReference>
<comment type="similarity">
    <text evidence="1">Belongs to the SNAP-25 family.</text>
</comment>
<comment type="caution">
    <text evidence="4">The sequence shown here is derived from an EMBL/GenBank/DDBJ whole genome shotgun (WGS) entry which is preliminary data.</text>
</comment>
<evidence type="ECO:0000313" key="5">
    <source>
        <dbReference type="Proteomes" id="UP000518752"/>
    </source>
</evidence>
<feature type="compositionally biased region" description="Low complexity" evidence="2">
    <location>
        <begin position="16"/>
        <end position="46"/>
    </location>
</feature>
<dbReference type="GO" id="GO:0006906">
    <property type="term" value="P:vesicle fusion"/>
    <property type="evidence" value="ECO:0007669"/>
    <property type="project" value="TreeGrafter"/>
</dbReference>
<dbReference type="Gene3D" id="1.20.5.110">
    <property type="match status" value="2"/>
</dbReference>
<gene>
    <name evidence="4" type="ORF">D9757_001581</name>
</gene>
<evidence type="ECO:0000256" key="2">
    <source>
        <dbReference type="SAM" id="MobiDB-lite"/>
    </source>
</evidence>
<dbReference type="OrthoDB" id="18679at2759"/>